<dbReference type="Proteomes" id="UP000247978">
    <property type="component" value="Unassembled WGS sequence"/>
</dbReference>
<gene>
    <name evidence="1" type="ORF">DFR56_102173</name>
</gene>
<accession>A0A2V3W727</accession>
<evidence type="ECO:0000313" key="2">
    <source>
        <dbReference type="Proteomes" id="UP000247978"/>
    </source>
</evidence>
<name>A0A2V3W727_9BACI</name>
<reference evidence="1 2" key="1">
    <citation type="submission" date="2018-05" db="EMBL/GenBank/DDBJ databases">
        <title>Genomic Encyclopedia of Type Strains, Phase IV (KMG-IV): sequencing the most valuable type-strain genomes for metagenomic binning, comparative biology and taxonomic classification.</title>
        <authorList>
            <person name="Goeker M."/>
        </authorList>
    </citation>
    <scope>NUCLEOTIDE SEQUENCE [LARGE SCALE GENOMIC DNA]</scope>
    <source>
        <strain evidence="1 2">DSM 28556</strain>
    </source>
</reference>
<protein>
    <submittedName>
        <fullName evidence="1">Uncharacterized protein</fullName>
    </submittedName>
</protein>
<comment type="caution">
    <text evidence="1">The sequence shown here is derived from an EMBL/GenBank/DDBJ whole genome shotgun (WGS) entry which is preliminary data.</text>
</comment>
<proteinExistence type="predicted"/>
<sequence length="43" mass="4832">MIPALVVAGKSIKNAVGDNKKTMRTYKFEWSYIDGEKEKGTLL</sequence>
<dbReference type="AlphaFoldDB" id="A0A2V3W727"/>
<dbReference type="EMBL" id="QJJQ01000002">
    <property type="protein sequence ID" value="PXW89396.1"/>
    <property type="molecule type" value="Genomic_DNA"/>
</dbReference>
<organism evidence="1 2">
    <name type="scientific">Pseudogracilibacillus auburnensis</name>
    <dbReference type="NCBI Taxonomy" id="1494959"/>
    <lineage>
        <taxon>Bacteria</taxon>
        <taxon>Bacillati</taxon>
        <taxon>Bacillota</taxon>
        <taxon>Bacilli</taxon>
        <taxon>Bacillales</taxon>
        <taxon>Bacillaceae</taxon>
        <taxon>Pseudogracilibacillus</taxon>
    </lineage>
</organism>
<evidence type="ECO:0000313" key="1">
    <source>
        <dbReference type="EMBL" id="PXW89396.1"/>
    </source>
</evidence>
<keyword evidence="2" id="KW-1185">Reference proteome</keyword>